<dbReference type="Pfam" id="PF01753">
    <property type="entry name" value="zf-MYND"/>
    <property type="match status" value="1"/>
</dbReference>
<dbReference type="GeneTree" id="ENSGT00940000155704"/>
<dbReference type="InterPro" id="IPR005123">
    <property type="entry name" value="Oxoglu/Fe-dep_dioxygenase_dom"/>
</dbReference>
<keyword evidence="16" id="KW-1185">Reference proteome</keyword>
<dbReference type="SUPFAM" id="SSF144232">
    <property type="entry name" value="HIT/MYND zinc finger-like"/>
    <property type="match status" value="1"/>
</dbReference>
<dbReference type="Proteomes" id="UP000694388">
    <property type="component" value="Unplaced"/>
</dbReference>
<feature type="compositionally biased region" description="Polar residues" evidence="12">
    <location>
        <begin position="123"/>
        <end position="132"/>
    </location>
</feature>
<feature type="region of interest" description="Disordered" evidence="12">
    <location>
        <begin position="81"/>
        <end position="198"/>
    </location>
</feature>
<dbReference type="Gene3D" id="2.60.120.620">
    <property type="entry name" value="q2cbj1_9rhob like domain"/>
    <property type="match status" value="1"/>
</dbReference>
<comment type="catalytic activity">
    <reaction evidence="10">
        <text>L-prolyl-[hypoxia-inducible factor alpha subunit] + 2-oxoglutarate + O2 = trans-4-hydroxy-L-prolyl-[hypoxia-inducible factor alpha subunit] + succinate + CO2</text>
        <dbReference type="Rhea" id="RHEA:48400"/>
        <dbReference type="Rhea" id="RHEA-COMP:12093"/>
        <dbReference type="Rhea" id="RHEA-COMP:12094"/>
        <dbReference type="ChEBI" id="CHEBI:15379"/>
        <dbReference type="ChEBI" id="CHEBI:16526"/>
        <dbReference type="ChEBI" id="CHEBI:16810"/>
        <dbReference type="ChEBI" id="CHEBI:30031"/>
        <dbReference type="ChEBI" id="CHEBI:50342"/>
        <dbReference type="ChEBI" id="CHEBI:61965"/>
        <dbReference type="EC" id="1.14.11.29"/>
    </reaction>
</comment>
<dbReference type="PROSITE" id="PS50865">
    <property type="entry name" value="ZF_MYND_2"/>
    <property type="match status" value="1"/>
</dbReference>
<evidence type="ECO:0000256" key="7">
    <source>
        <dbReference type="ARBA" id="ARBA00023002"/>
    </source>
</evidence>
<dbReference type="GO" id="GO:0008270">
    <property type="term" value="F:zinc ion binding"/>
    <property type="evidence" value="ECO:0007669"/>
    <property type="project" value="UniProtKB-KW"/>
</dbReference>
<keyword evidence="3 11" id="KW-0863">Zinc-finger</keyword>
<dbReference type="InterPro" id="IPR002893">
    <property type="entry name" value="Znf_MYND"/>
</dbReference>
<comment type="cofactor">
    <cofactor evidence="1">
        <name>L-ascorbate</name>
        <dbReference type="ChEBI" id="CHEBI:38290"/>
    </cofactor>
</comment>
<organism evidence="15 16">
    <name type="scientific">Eptatretus burgeri</name>
    <name type="common">Inshore hagfish</name>
    <dbReference type="NCBI Taxonomy" id="7764"/>
    <lineage>
        <taxon>Eukaryota</taxon>
        <taxon>Metazoa</taxon>
        <taxon>Chordata</taxon>
        <taxon>Craniata</taxon>
        <taxon>Vertebrata</taxon>
        <taxon>Cyclostomata</taxon>
        <taxon>Myxini</taxon>
        <taxon>Myxiniformes</taxon>
        <taxon>Myxinidae</taxon>
        <taxon>Eptatretinae</taxon>
        <taxon>Eptatretus</taxon>
    </lineage>
</organism>
<dbReference type="InterPro" id="IPR051559">
    <property type="entry name" value="HIF_prolyl_hydroxylases"/>
</dbReference>
<keyword evidence="4" id="KW-0862">Zinc</keyword>
<dbReference type="GO" id="GO:0031418">
    <property type="term" value="F:L-ascorbic acid binding"/>
    <property type="evidence" value="ECO:0007669"/>
    <property type="project" value="UniProtKB-KW"/>
</dbReference>
<evidence type="ECO:0000256" key="2">
    <source>
        <dbReference type="ARBA" id="ARBA00022723"/>
    </source>
</evidence>
<evidence type="ECO:0000259" key="14">
    <source>
        <dbReference type="PROSITE" id="PS51471"/>
    </source>
</evidence>
<evidence type="ECO:0000313" key="16">
    <source>
        <dbReference type="Proteomes" id="UP000694388"/>
    </source>
</evidence>
<dbReference type="AlphaFoldDB" id="A0A8C4QVY2"/>
<dbReference type="Pfam" id="PF13640">
    <property type="entry name" value="2OG-FeII_Oxy_3"/>
    <property type="match status" value="1"/>
</dbReference>
<dbReference type="GO" id="GO:0160082">
    <property type="term" value="F:hypoxia-inducible factor-proline dioxygenase activity"/>
    <property type="evidence" value="ECO:0007669"/>
    <property type="project" value="UniProtKB-EC"/>
</dbReference>
<proteinExistence type="predicted"/>
<evidence type="ECO:0000256" key="11">
    <source>
        <dbReference type="PROSITE-ProRule" id="PRU00134"/>
    </source>
</evidence>
<dbReference type="Gene3D" id="6.10.140.2220">
    <property type="match status" value="1"/>
</dbReference>
<dbReference type="InterPro" id="IPR044862">
    <property type="entry name" value="Pro_4_hyd_alph_FE2OG_OXY"/>
</dbReference>
<dbReference type="GO" id="GO:0008198">
    <property type="term" value="F:ferrous iron binding"/>
    <property type="evidence" value="ECO:0007669"/>
    <property type="project" value="TreeGrafter"/>
</dbReference>
<keyword evidence="6" id="KW-0223">Dioxygenase</keyword>
<evidence type="ECO:0000256" key="6">
    <source>
        <dbReference type="ARBA" id="ARBA00022964"/>
    </source>
</evidence>
<evidence type="ECO:0000256" key="8">
    <source>
        <dbReference type="ARBA" id="ARBA00023004"/>
    </source>
</evidence>
<feature type="domain" description="MYND-type" evidence="13">
    <location>
        <begin position="11"/>
        <end position="48"/>
    </location>
</feature>
<keyword evidence="2" id="KW-0479">Metal-binding</keyword>
<reference evidence="15" key="1">
    <citation type="submission" date="2025-08" db="UniProtKB">
        <authorList>
            <consortium name="Ensembl"/>
        </authorList>
    </citation>
    <scope>IDENTIFICATION</scope>
</reference>
<keyword evidence="5" id="KW-0847">Vitamin C</keyword>
<evidence type="ECO:0000313" key="15">
    <source>
        <dbReference type="Ensembl" id="ENSEBUP00000021388.1"/>
    </source>
</evidence>
<dbReference type="PROSITE" id="PS51471">
    <property type="entry name" value="FE2OG_OXY"/>
    <property type="match status" value="1"/>
</dbReference>
<evidence type="ECO:0000259" key="13">
    <source>
        <dbReference type="PROSITE" id="PS50865"/>
    </source>
</evidence>
<dbReference type="InterPro" id="IPR006620">
    <property type="entry name" value="Pro_4_hyd_alph"/>
</dbReference>
<sequence length="357" mass="38826">MANNSEQSDCCQLCGAMENLLRCGGCRAASYCSKEHQRNHWLYHKPVCRTTACPKSPPSALRETVSANAEPSVARISQRKAHIVDNSSAAGEKCETSRAAPTTGRARGGRRRRGKGSGENPFRGQTTDHIYTSVSSASASSNGTESPPTTSSSKRNIDPGTARSMAANGSLHTPDYKAGSTSAVDNDPSNPDVTTSMVPDGRLVRQPRLETTVTLTGGPNTSARDIRGDKITWVEGNESGCENIGFLMNCTDELIHHCAGHLGCYNINGRTKAMVACYPGQGTHYVRHVDNPNGDGRCITCIYYLNCGWEAKDGGVLRIFPEGREQYADIEPKFDRLLLFWSDRRNPHEVRPAFSTR</sequence>
<evidence type="ECO:0000256" key="5">
    <source>
        <dbReference type="ARBA" id="ARBA00022896"/>
    </source>
</evidence>
<evidence type="ECO:0000256" key="9">
    <source>
        <dbReference type="ARBA" id="ARBA00039004"/>
    </source>
</evidence>
<name>A0A8C4QVY2_EPTBU</name>
<reference evidence="15" key="2">
    <citation type="submission" date="2025-09" db="UniProtKB">
        <authorList>
            <consortium name="Ensembl"/>
        </authorList>
    </citation>
    <scope>IDENTIFICATION</scope>
</reference>
<evidence type="ECO:0000256" key="12">
    <source>
        <dbReference type="SAM" id="MobiDB-lite"/>
    </source>
</evidence>
<dbReference type="Ensembl" id="ENSEBUT00000021965.1">
    <property type="protein sequence ID" value="ENSEBUP00000021388.1"/>
    <property type="gene ID" value="ENSEBUG00000013210.1"/>
</dbReference>
<dbReference type="PANTHER" id="PTHR12907:SF26">
    <property type="entry name" value="HIF PROLYL HYDROXYLASE, ISOFORM C"/>
    <property type="match status" value="1"/>
</dbReference>
<dbReference type="GO" id="GO:0071456">
    <property type="term" value="P:cellular response to hypoxia"/>
    <property type="evidence" value="ECO:0007669"/>
    <property type="project" value="TreeGrafter"/>
</dbReference>
<keyword evidence="7" id="KW-0560">Oxidoreductase</keyword>
<feature type="compositionally biased region" description="Polar residues" evidence="12">
    <location>
        <begin position="142"/>
        <end position="154"/>
    </location>
</feature>
<evidence type="ECO:0000256" key="4">
    <source>
        <dbReference type="ARBA" id="ARBA00022833"/>
    </source>
</evidence>
<dbReference type="EC" id="1.14.11.29" evidence="9"/>
<dbReference type="PANTHER" id="PTHR12907">
    <property type="entry name" value="EGL NINE HOMOLOG-RELATED"/>
    <property type="match status" value="1"/>
</dbReference>
<evidence type="ECO:0000256" key="3">
    <source>
        <dbReference type="ARBA" id="ARBA00022771"/>
    </source>
</evidence>
<feature type="domain" description="Fe2OG dioxygenase" evidence="14">
    <location>
        <begin position="269"/>
        <end position="357"/>
    </location>
</feature>
<feature type="compositionally biased region" description="Polar residues" evidence="12">
    <location>
        <begin position="179"/>
        <end position="197"/>
    </location>
</feature>
<evidence type="ECO:0000256" key="1">
    <source>
        <dbReference type="ARBA" id="ARBA00001961"/>
    </source>
</evidence>
<protein>
    <recommendedName>
        <fullName evidence="9">hypoxia-inducible factor-proline dioxygenase</fullName>
        <ecNumber evidence="9">1.14.11.29</ecNumber>
    </recommendedName>
</protein>
<keyword evidence="8" id="KW-0408">Iron</keyword>
<evidence type="ECO:0000256" key="10">
    <source>
        <dbReference type="ARBA" id="ARBA00049134"/>
    </source>
</evidence>
<accession>A0A8C4QVY2</accession>
<dbReference type="SMART" id="SM00702">
    <property type="entry name" value="P4Hc"/>
    <property type="match status" value="1"/>
</dbReference>